<proteinExistence type="predicted"/>
<reference evidence="5 6" key="1">
    <citation type="submission" date="2016-03" db="EMBL/GenBank/DDBJ databases">
        <authorList>
            <person name="Devillers H."/>
        </authorList>
    </citation>
    <scope>NUCLEOTIDE SEQUENCE [LARGE SCALE GENOMIC DNA]</scope>
    <source>
        <strain evidence="5">CBS 6772</strain>
    </source>
</reference>
<feature type="domain" description="U3 small nucleolar RNA-associated protein 20 C-terminal" evidence="4">
    <location>
        <begin position="2227"/>
        <end position="2473"/>
    </location>
</feature>
<organism evidence="5 6">
    <name type="scientific">Lachancea fermentati</name>
    <name type="common">Zygosaccharomyces fermentati</name>
    <dbReference type="NCBI Taxonomy" id="4955"/>
    <lineage>
        <taxon>Eukaryota</taxon>
        <taxon>Fungi</taxon>
        <taxon>Dikarya</taxon>
        <taxon>Ascomycota</taxon>
        <taxon>Saccharomycotina</taxon>
        <taxon>Saccharomycetes</taxon>
        <taxon>Saccharomycetales</taxon>
        <taxon>Saccharomycetaceae</taxon>
        <taxon>Lachancea</taxon>
    </lineage>
</organism>
<evidence type="ECO:0000256" key="1">
    <source>
        <dbReference type="SAM" id="MobiDB-lite"/>
    </source>
</evidence>
<dbReference type="Proteomes" id="UP000190831">
    <property type="component" value="Chromosome C"/>
</dbReference>
<gene>
    <name evidence="5" type="ORF">LAFE_0C09494G</name>
</gene>
<dbReference type="InterPro" id="IPR052575">
    <property type="entry name" value="SSU_processome_comp_20"/>
</dbReference>
<dbReference type="InterPro" id="IPR057525">
    <property type="entry name" value="UTP20_C"/>
</dbReference>
<dbReference type="Pfam" id="PF07539">
    <property type="entry name" value="UTP20_N"/>
    <property type="match status" value="1"/>
</dbReference>
<dbReference type="OrthoDB" id="360653at2759"/>
<dbReference type="InterPro" id="IPR011989">
    <property type="entry name" value="ARM-like"/>
</dbReference>
<dbReference type="GO" id="GO:0030686">
    <property type="term" value="C:90S preribosome"/>
    <property type="evidence" value="ECO:0007669"/>
    <property type="project" value="TreeGrafter"/>
</dbReference>
<dbReference type="Pfam" id="PF23099">
    <property type="entry name" value="UTP20_C"/>
    <property type="match status" value="1"/>
</dbReference>
<name>A0A1G4M9Z4_LACFM</name>
<feature type="domain" description="U3 small nucleolar RNA-associated protein 20 N-terminal" evidence="2">
    <location>
        <begin position="821"/>
        <end position="1411"/>
    </location>
</feature>
<dbReference type="PANTHER" id="PTHR17695:SF11">
    <property type="entry name" value="SMALL SUBUNIT PROCESSOME COMPONENT 20 HOMOLOG"/>
    <property type="match status" value="1"/>
</dbReference>
<accession>A0A1G4M9Z4</accession>
<sequence>MSKLKKGTKSSKRYRYSSFKDKIDNLRIEPARNLEKKVHDHVESSHFLSSFEHWVDINMSADFGTFANEVQPLVQTLPQILYHQEKIFHLLIDHINNHDEKSLHPLLDLLAQFCHDLGPDYMKYYEDSILALTNLLDDAINFESSDVFEWGFTSLAYIFKYLSRILTQDLKPTFNLLFPLLSHPKEYLSRFSAEALSFLIRKAKIKGLSIFVTDSLQKLEHSPEAHYYDGLRVLFVESLTTTSESLYSRSNSILRIFLIESLKESQKDICISLVADVLLDILRHASKDNARSVYELFISTLDDYLKETPDLDKVSKIILTLIFAESGTKVPDWSSLVSLMRKVVQHDDKSTLKPDTTSLLFSIFIRNAPLPSLTQFHRTIFDFFITQFSSDFLEFCEISLNLAKDRVLSLSVVKYLQKYINLYWKDNAKKIAFFLFELDQKPDLEGKLELSIPSDFHDYLINATELLSSSPSESDLYEIYWRLPILKRSNEADLGFISHLIKTMLSNSQSISEVSDFQKDVLGYLLQVMQLKEDHDDEKILTLLMDKFQIYQNSVLFIRSLNRIMTIYAKQNPTKFSCSEEFLLSITDNFALPDGNIRYESLKLLITTLNGLGEAYSPIIDQCKVIEEIPHNLQFARDLTMRIRQMGSEFSKTQPDTLLCNAFFKFLFGMLTVRFSPLWEGVYEILPSVYEKDPTLIWQLLLKFLGALDNNFVLHYYEEIELEDVPHVFWEVNTARFNDCLKHGKGIFYSFNHIKACILEKSKERRGDLSFPGLIRNQTLKTMLLLPGLAERNSRDIVPYLLAQDDSENNSEDSNSNGSYWTDTDKNLLLKLIGKFKNIKAIYRSSDVYDRLMVLLESRTTDVQKLALDAILAYKETIAIKYKDNLKNLLDDTLFKDEIIKLLSKGSERYVEDGDQEELMPFVLRILFGRAQTPSTSGLKKSRKTAVVTILPNLEEKYVIQFLNLGSGRFAYSHHFEGSCNFTDEKFDSSELTITAMRKMTGFVNLVQSMLSILGTKFPKATETTVNPILYAIAASDQALTINHEQEFITKVASNLRQSAVKCLYSLFSSAGDLNWLNHTTDVFRIVVKPRLEHFERENLQQPSSLMKIMTYWGSEKHLYEFLYCDNFAPVSALMSTLANDLAKESVVEVILKFSNDVIKSPVNGDSYVHLVSIIASACLQALPKLFKRLASHSATSVAIDLLLNMTTAGYVENSETIGLLIESLTQALDKEFSSLHSRERTKILKSLASLINEYNCSWEEIEELYKVCSRLYRVYAERDSRESLNDIFISMGSRFDNIKQVATLLVNLNSYSSGRLESYDFERVLPAFKEIHEIYFKAFTEIEWLPILHCCLFYINDIEELALRTNATHTLNRFVDYINLKPTHHEAINAINLLETDVLPYVKSGIRRQNEEIQSEYISVVAYIVSNSNHYKGLDDMKVLLFSGDEEANFFVNISHIQIHRRQRAIRRLGEHASQLSDNSISHYLIPMIEHYVFCSDEKYRNICNETIAAIGQLSNFTSWNQYKALSRRYVSLLNTKKEFLKELVWLIVEISKALKNSMISKRENDDSKPCIRKFPKKLEEPSAYIKDELYVKLSKFLATRNEETIVARIPLSEALVNLILGLCHEDRISHLPGILTSICQVLRSKSEELREAVRKNLGNISILLGAEYLTFIITELKSALKRGSQIHVLSYTIHYVIMSVSDVLKHGDLDPSAQMIVDVVMEDIFGAAGQEKDAENYKSKMKEVKFNKSYDTGEILASNISLPVFGTALRPIKALLMQHLALRTQNKLDELLRRYALGLTHNDEASSTDILTLCYEVYKQSEALSNRDMKKSNLIKEQKNEFFLINLNAQDGKVETENSLFASTLQKFALDLLKAILTRKSNLLSPAYLNGFIPILQDTLNSENEGVLISTLRVLIIFIKLDFPSESEGLFKNCARKVLNLIRDSPTTSTELCQVCLKYLSSLIRHRDIQLKDTALSYVLGRIQPDLNEPNKQGLAFSFLKALLAKHIILPELYDIIDSVASIMVTNHSKEIRDVSRSVYYQFLMEYDQSRGRLEKQFKFLVSNLEYPSQEGRQSVMELINLIINKCGPELLLRLSSSFFLALANVTVNDDSPKCREMAVALLTQLFQKLGPSNIGDIEKYIIAWLKQEEELTFVSLGLRIYKIYLMTLGWKNEDILSELAMTRTKAIISNTDAGSDSEWDLVYTALTIFTTYADKYELAFADNFSNTWTSIVKCLLYPHPWVRLAAGRLVNRLISNLNKLESSLSDTEIQTIAFRIFRQLGAPYLPESLSSVSVKTLAMIFMKWKENNTKFVVTDELEATSYQTAIDFAIARTGFIIRNEENLEESFMSKKTCIQLFALLVQILDLEQLREKAERIILPLFVYLENDKRGDDKVSELQDLSQECLQLLESKLAVSDFTRAYSQVKQQVDRRRQERRAKRAVLAVTAPEAAANRKLKKHARSRQKRKHEKDENGYYRQKNKKRRA</sequence>
<feature type="region of interest" description="Disordered" evidence="1">
    <location>
        <begin position="2449"/>
        <end position="2487"/>
    </location>
</feature>
<dbReference type="SUPFAM" id="SSF48371">
    <property type="entry name" value="ARM repeat"/>
    <property type="match status" value="2"/>
</dbReference>
<evidence type="ECO:0000259" key="2">
    <source>
        <dbReference type="Pfam" id="PF07539"/>
    </source>
</evidence>
<dbReference type="InterPro" id="IPR011430">
    <property type="entry name" value="UTP20_N"/>
</dbReference>
<dbReference type="InterPro" id="IPR016024">
    <property type="entry name" value="ARM-type_fold"/>
</dbReference>
<keyword evidence="6" id="KW-1185">Reference proteome</keyword>
<feature type="compositionally biased region" description="Basic residues" evidence="1">
    <location>
        <begin position="2456"/>
        <end position="2470"/>
    </location>
</feature>
<feature type="domain" description="U3 small nucleolar RNA-associated protein 20" evidence="3">
    <location>
        <begin position="1603"/>
        <end position="1819"/>
    </location>
</feature>
<dbReference type="EMBL" id="LT598485">
    <property type="protein sequence ID" value="SCW00676.1"/>
    <property type="molecule type" value="Genomic_DNA"/>
</dbReference>
<evidence type="ECO:0000259" key="4">
    <source>
        <dbReference type="Pfam" id="PF23099"/>
    </source>
</evidence>
<dbReference type="STRING" id="4955.A0A1G4M9Z4"/>
<evidence type="ECO:0000313" key="5">
    <source>
        <dbReference type="EMBL" id="SCW00676.1"/>
    </source>
</evidence>
<dbReference type="PANTHER" id="PTHR17695">
    <property type="entry name" value="SMALL SUBUNIT PROCESSOME COMPONENT 20 HOMOLOG"/>
    <property type="match status" value="1"/>
</dbReference>
<dbReference type="InterPro" id="IPR046523">
    <property type="entry name" value="UTP20_dom"/>
</dbReference>
<protein>
    <submittedName>
        <fullName evidence="5">LAFE_0C09494g1_1</fullName>
    </submittedName>
</protein>
<dbReference type="Gene3D" id="1.25.10.10">
    <property type="entry name" value="Leucine-rich Repeat Variant"/>
    <property type="match status" value="3"/>
</dbReference>
<dbReference type="GO" id="GO:0032040">
    <property type="term" value="C:small-subunit processome"/>
    <property type="evidence" value="ECO:0007669"/>
    <property type="project" value="TreeGrafter"/>
</dbReference>
<evidence type="ECO:0000313" key="6">
    <source>
        <dbReference type="Proteomes" id="UP000190831"/>
    </source>
</evidence>
<evidence type="ECO:0000259" key="3">
    <source>
        <dbReference type="Pfam" id="PF20416"/>
    </source>
</evidence>
<dbReference type="Pfam" id="PF20416">
    <property type="entry name" value="UTP20"/>
    <property type="match status" value="1"/>
</dbReference>
<dbReference type="OMA" id="EGLMAMF"/>